<reference evidence="2 3" key="1">
    <citation type="submission" date="2017-06" db="EMBL/GenBank/DDBJ databases">
        <authorList>
            <person name="Kim H.J."/>
            <person name="Triplett B.A."/>
        </authorList>
    </citation>
    <scope>NUCLEOTIDE SEQUENCE [LARGE SCALE GENOMIC DNA]</scope>
    <source>
        <strain evidence="2 3">CGMCC 4.1858</strain>
    </source>
</reference>
<evidence type="ECO:0000313" key="3">
    <source>
        <dbReference type="Proteomes" id="UP000198280"/>
    </source>
</evidence>
<name>A0A239II31_9ACTN</name>
<evidence type="ECO:0000259" key="1">
    <source>
        <dbReference type="PROSITE" id="PS51186"/>
    </source>
</evidence>
<dbReference type="Proteomes" id="UP000198280">
    <property type="component" value="Unassembled WGS sequence"/>
</dbReference>
<dbReference type="AlphaFoldDB" id="A0A239II31"/>
<dbReference type="Pfam" id="PF13302">
    <property type="entry name" value="Acetyltransf_3"/>
    <property type="match status" value="1"/>
</dbReference>
<protein>
    <submittedName>
        <fullName evidence="2">Aminoglycoside 6'-N-acetyltransferase</fullName>
    </submittedName>
</protein>
<keyword evidence="2" id="KW-0808">Transferase</keyword>
<dbReference type="SUPFAM" id="SSF55729">
    <property type="entry name" value="Acyl-CoA N-acyltransferases (Nat)"/>
    <property type="match status" value="1"/>
</dbReference>
<dbReference type="OrthoDB" id="9132139at2"/>
<feature type="domain" description="N-acetyltransferase" evidence="1">
    <location>
        <begin position="8"/>
        <end position="173"/>
    </location>
</feature>
<gene>
    <name evidence="2" type="ORF">SAMN05216252_110179</name>
</gene>
<dbReference type="PANTHER" id="PTHR43792">
    <property type="entry name" value="GNAT FAMILY, PUTATIVE (AFU_ORTHOLOGUE AFUA_3G00765)-RELATED-RELATED"/>
    <property type="match status" value="1"/>
</dbReference>
<organism evidence="2 3">
    <name type="scientific">Actinacidiphila glaucinigra</name>
    <dbReference type="NCBI Taxonomy" id="235986"/>
    <lineage>
        <taxon>Bacteria</taxon>
        <taxon>Bacillati</taxon>
        <taxon>Actinomycetota</taxon>
        <taxon>Actinomycetes</taxon>
        <taxon>Kitasatosporales</taxon>
        <taxon>Streptomycetaceae</taxon>
        <taxon>Actinacidiphila</taxon>
    </lineage>
</organism>
<keyword evidence="3" id="KW-1185">Reference proteome</keyword>
<dbReference type="InterPro" id="IPR051531">
    <property type="entry name" value="N-acetyltransferase"/>
</dbReference>
<evidence type="ECO:0000313" key="2">
    <source>
        <dbReference type="EMBL" id="SNS93406.1"/>
    </source>
</evidence>
<sequence>MFLETSRLRVRRFRPGDAPALAAYRSDPAVARYQGWSAPVSAEEAADLVAGFAAGDPEEPGWFQYAVELTATGELIGDIGVCLHDNRMQADLGFTLARAHQGHGYATEAVTALLDRLFTEGGLHRVSAVCDARNTASARLLERVGFRLEGRRPAHSWIKGEWTDDLLFGLLAGDR</sequence>
<dbReference type="PROSITE" id="PS51186">
    <property type="entry name" value="GNAT"/>
    <property type="match status" value="1"/>
</dbReference>
<dbReference type="PANTHER" id="PTHR43792:SF1">
    <property type="entry name" value="N-ACETYLTRANSFERASE DOMAIN-CONTAINING PROTEIN"/>
    <property type="match status" value="1"/>
</dbReference>
<proteinExistence type="predicted"/>
<dbReference type="InterPro" id="IPR016181">
    <property type="entry name" value="Acyl_CoA_acyltransferase"/>
</dbReference>
<dbReference type="RefSeq" id="WP_089225620.1">
    <property type="nucleotide sequence ID" value="NZ_FZOF01000010.1"/>
</dbReference>
<dbReference type="InterPro" id="IPR000182">
    <property type="entry name" value="GNAT_dom"/>
</dbReference>
<dbReference type="Gene3D" id="3.40.630.30">
    <property type="match status" value="1"/>
</dbReference>
<accession>A0A239II31</accession>
<dbReference type="GO" id="GO:0016747">
    <property type="term" value="F:acyltransferase activity, transferring groups other than amino-acyl groups"/>
    <property type="evidence" value="ECO:0007669"/>
    <property type="project" value="InterPro"/>
</dbReference>
<dbReference type="EMBL" id="FZOF01000010">
    <property type="protein sequence ID" value="SNS93406.1"/>
    <property type="molecule type" value="Genomic_DNA"/>
</dbReference>